<dbReference type="OrthoDB" id="146345at2"/>
<dbReference type="Pfam" id="PF07690">
    <property type="entry name" value="MFS_1"/>
    <property type="match status" value="1"/>
</dbReference>
<dbReference type="PROSITE" id="PS50850">
    <property type="entry name" value="MFS"/>
    <property type="match status" value="1"/>
</dbReference>
<evidence type="ECO:0000313" key="6">
    <source>
        <dbReference type="EMBL" id="KEA63159.1"/>
    </source>
</evidence>
<dbReference type="AlphaFoldDB" id="A0A081FXA4"/>
<comment type="caution">
    <text evidence="6">The sequence shown here is derived from an EMBL/GenBank/DDBJ whole genome shotgun (WGS) entry which is preliminary data.</text>
</comment>
<keyword evidence="2 4" id="KW-1133">Transmembrane helix</keyword>
<dbReference type="InterPro" id="IPR050327">
    <property type="entry name" value="Proton-linked_MCT"/>
</dbReference>
<dbReference type="Gene3D" id="1.20.1250.20">
    <property type="entry name" value="MFS general substrate transporter like domains"/>
    <property type="match status" value="1"/>
</dbReference>
<protein>
    <submittedName>
        <fullName evidence="6">Transmembrane transporter, major facilitator family</fullName>
    </submittedName>
</protein>
<feature type="transmembrane region" description="Helical" evidence="4">
    <location>
        <begin position="12"/>
        <end position="34"/>
    </location>
</feature>
<reference evidence="6 7" key="1">
    <citation type="submission" date="2014-04" db="EMBL/GenBank/DDBJ databases">
        <title>Marinobacterium kochiensis sp. nov., isolated from sediment sample collected from Kochi backwaters in Kerala, India.</title>
        <authorList>
            <person name="Singh A."/>
            <person name="Pinnaka A.K."/>
        </authorList>
    </citation>
    <scope>NUCLEOTIDE SEQUENCE [LARGE SCALE GENOMIC DNA]</scope>
    <source>
        <strain evidence="6 7">AK27</strain>
    </source>
</reference>
<gene>
    <name evidence="6" type="ORF">ADIMK_2683</name>
</gene>
<dbReference type="InterPro" id="IPR036259">
    <property type="entry name" value="MFS_trans_sf"/>
</dbReference>
<dbReference type="PANTHER" id="PTHR11360">
    <property type="entry name" value="MONOCARBOXYLATE TRANSPORTER"/>
    <property type="match status" value="1"/>
</dbReference>
<dbReference type="Proteomes" id="UP000028252">
    <property type="component" value="Unassembled WGS sequence"/>
</dbReference>
<feature type="transmembrane region" description="Helical" evidence="4">
    <location>
        <begin position="359"/>
        <end position="378"/>
    </location>
</feature>
<feature type="transmembrane region" description="Helical" evidence="4">
    <location>
        <begin position="326"/>
        <end position="347"/>
    </location>
</feature>
<keyword evidence="1 4" id="KW-0812">Transmembrane</keyword>
<feature type="domain" description="Major facilitator superfamily (MFS) profile" evidence="5">
    <location>
        <begin position="15"/>
        <end position="414"/>
    </location>
</feature>
<feature type="transmembrane region" description="Helical" evidence="4">
    <location>
        <begin position="173"/>
        <end position="194"/>
    </location>
</feature>
<sequence length="424" mass="45554">MSKTTVPASPHDSLITPVLIAGCIIILVSFSIRASFGLFQIPIAQEFSWPRESFSFAIALQNLFWGIGQPMFSALAEKYGDRKAIVAGAFCYVVGLVLSAYSITPGQHQLLEMLIGFGIAGTGFGVILAVVGRAASDKHRSLSLGIVTAAGSAGQIVGPPLTQLLLNQMPWQSVFIVLSGFILLSLFALSLMRVAPVEKRSPVDERMSVVIKRAVTDPTFAFIFIGFFSCGYQLAFITAHFPAFIAEMCSAIAPGSVIQSLGVTSTSTLGAIAIALIGVFNIGGTLLAGWLGNKYSRKYLLASIYLMRTIVAAWFIMNPITPESVLLFSIAMGALWLATVPLTSGLVAQIYGLRYMGTLYGLVFFSHQLGGFLGVWLGGVMYDLYANYTLVWWIGVGFGALSALIHLPIIEKPWDKRGERLAAA</sequence>
<accession>A0A081FXA4</accession>
<evidence type="ECO:0000259" key="5">
    <source>
        <dbReference type="PROSITE" id="PS50850"/>
    </source>
</evidence>
<dbReference type="CDD" id="cd17355">
    <property type="entry name" value="MFS_YcxA_like"/>
    <property type="match status" value="1"/>
</dbReference>
<feature type="transmembrane region" description="Helical" evidence="4">
    <location>
        <begin position="215"/>
        <end position="235"/>
    </location>
</feature>
<dbReference type="STRING" id="1232683.ADIMK_2683"/>
<dbReference type="PANTHER" id="PTHR11360:SF284">
    <property type="entry name" value="EG:103B4.3 PROTEIN-RELATED"/>
    <property type="match status" value="1"/>
</dbReference>
<dbReference type="EMBL" id="JMQN01000040">
    <property type="protein sequence ID" value="KEA63159.1"/>
    <property type="molecule type" value="Genomic_DNA"/>
</dbReference>
<evidence type="ECO:0000313" key="7">
    <source>
        <dbReference type="Proteomes" id="UP000028252"/>
    </source>
</evidence>
<evidence type="ECO:0000256" key="2">
    <source>
        <dbReference type="ARBA" id="ARBA00022989"/>
    </source>
</evidence>
<dbReference type="InterPro" id="IPR020846">
    <property type="entry name" value="MFS_dom"/>
</dbReference>
<dbReference type="GO" id="GO:0022857">
    <property type="term" value="F:transmembrane transporter activity"/>
    <property type="evidence" value="ECO:0007669"/>
    <property type="project" value="InterPro"/>
</dbReference>
<feature type="transmembrane region" description="Helical" evidence="4">
    <location>
        <begin position="110"/>
        <end position="130"/>
    </location>
</feature>
<keyword evidence="7" id="KW-1185">Reference proteome</keyword>
<dbReference type="PROSITE" id="PS51257">
    <property type="entry name" value="PROKAR_LIPOPROTEIN"/>
    <property type="match status" value="1"/>
</dbReference>
<evidence type="ECO:0000256" key="3">
    <source>
        <dbReference type="ARBA" id="ARBA00023136"/>
    </source>
</evidence>
<proteinExistence type="predicted"/>
<evidence type="ECO:0000256" key="1">
    <source>
        <dbReference type="ARBA" id="ARBA00022692"/>
    </source>
</evidence>
<dbReference type="PATRIC" id="fig|1232683.4.peg.2636"/>
<feature type="transmembrane region" description="Helical" evidence="4">
    <location>
        <begin position="84"/>
        <end position="104"/>
    </location>
</feature>
<keyword evidence="3 4" id="KW-0472">Membrane</keyword>
<evidence type="ECO:0000256" key="4">
    <source>
        <dbReference type="SAM" id="Phobius"/>
    </source>
</evidence>
<feature type="transmembrane region" description="Helical" evidence="4">
    <location>
        <begin position="269"/>
        <end position="292"/>
    </location>
</feature>
<name>A0A081FXA4_9GAMM</name>
<dbReference type="RefSeq" id="WP_036189054.1">
    <property type="nucleotide sequence ID" value="NZ_JMQN01000040.1"/>
</dbReference>
<dbReference type="eggNOG" id="COG2814">
    <property type="taxonomic scope" value="Bacteria"/>
</dbReference>
<feature type="transmembrane region" description="Helical" evidence="4">
    <location>
        <begin position="299"/>
        <end position="320"/>
    </location>
</feature>
<feature type="transmembrane region" description="Helical" evidence="4">
    <location>
        <begin position="390"/>
        <end position="410"/>
    </location>
</feature>
<dbReference type="SUPFAM" id="SSF103473">
    <property type="entry name" value="MFS general substrate transporter"/>
    <property type="match status" value="1"/>
</dbReference>
<organism evidence="6 7">
    <name type="scientific">Marinobacterium lacunae</name>
    <dbReference type="NCBI Taxonomy" id="1232683"/>
    <lineage>
        <taxon>Bacteria</taxon>
        <taxon>Pseudomonadati</taxon>
        <taxon>Pseudomonadota</taxon>
        <taxon>Gammaproteobacteria</taxon>
        <taxon>Oceanospirillales</taxon>
        <taxon>Oceanospirillaceae</taxon>
        <taxon>Marinobacterium</taxon>
    </lineage>
</organism>
<dbReference type="InterPro" id="IPR011701">
    <property type="entry name" value="MFS"/>
</dbReference>
<feature type="transmembrane region" description="Helical" evidence="4">
    <location>
        <begin position="142"/>
        <end position="161"/>
    </location>
</feature>